<dbReference type="RefSeq" id="WP_044617090.1">
    <property type="nucleotide sequence ID" value="NZ_CP007142.1"/>
</dbReference>
<evidence type="ECO:0000313" key="2">
    <source>
        <dbReference type="EMBL" id="AJQ94581.1"/>
    </source>
</evidence>
<keyword evidence="3" id="KW-1185">Reference proteome</keyword>
<feature type="transmembrane region" description="Helical" evidence="1">
    <location>
        <begin position="82"/>
        <end position="101"/>
    </location>
</feature>
<proteinExistence type="predicted"/>
<dbReference type="EMBL" id="CP007142">
    <property type="protein sequence ID" value="AJQ94581.1"/>
    <property type="molecule type" value="Genomic_DNA"/>
</dbReference>
<dbReference type="OrthoDB" id="9798009at2"/>
<feature type="transmembrane region" description="Helical" evidence="1">
    <location>
        <begin position="12"/>
        <end position="32"/>
    </location>
</feature>
<accession>A0A0C5VJX5</accession>
<evidence type="ECO:0000256" key="1">
    <source>
        <dbReference type="SAM" id="Phobius"/>
    </source>
</evidence>
<evidence type="ECO:0000313" key="3">
    <source>
        <dbReference type="Proteomes" id="UP000032266"/>
    </source>
</evidence>
<name>A0A0C5VJX5_9GAMM</name>
<reference evidence="2 3" key="1">
    <citation type="submission" date="2014-01" db="EMBL/GenBank/DDBJ databases">
        <title>Full genme sequencing of cellulolytic bacterium Gynuella sunshinyii YC6258T gen. nov., sp. nov.</title>
        <authorList>
            <person name="Khan H."/>
            <person name="Chung E.J."/>
            <person name="Chung Y.R."/>
        </authorList>
    </citation>
    <scope>NUCLEOTIDE SEQUENCE [LARGE SCALE GENOMIC DNA]</scope>
    <source>
        <strain evidence="2 3">YC6258</strain>
    </source>
</reference>
<keyword evidence="1" id="KW-0812">Transmembrane</keyword>
<dbReference type="Proteomes" id="UP000032266">
    <property type="component" value="Chromosome"/>
</dbReference>
<sequence length="416" mass="46314">MNVQALFEQLPNLSLVLLGLITLLTVYFHGPVFSIHTAHNAPSILTSLGIFGTFVGVAIGLMDFNTDNIQASVPALIDGLKTAFWTSIAGIFGALTIKFRFALHMIRKGNQVSRSGATLEDVVNEVRNLGQSISGEAEGSLVSMWRVQTEVVNGHLEALQSTLEDFEVRMTEANTKALIKAIDHVMTDFNAQIDQQYGENFRQLNESVGKMQVWQEQNMSNLHEIIDRQKESAMSMVDATQAFSQLVNHSHVFTQVARDMESMLTGLHSQSSALAEFAERLSGVINNAQQGLPDLEKRILSVTEHLQESMMSQQRVISDTLLETSQQIRSTVNQASQVLNDAYLQSQNSVNEELKELIALNQRQLKDLDAAMEQELTKALKTFGYQMTALSEKFVNDYTPLTDRLKELVSMAEEQS</sequence>
<dbReference type="KEGG" id="gsn:YC6258_02543"/>
<organism evidence="2 3">
    <name type="scientific">Gynuella sunshinyii YC6258</name>
    <dbReference type="NCBI Taxonomy" id="1445510"/>
    <lineage>
        <taxon>Bacteria</taxon>
        <taxon>Pseudomonadati</taxon>
        <taxon>Pseudomonadota</taxon>
        <taxon>Gammaproteobacteria</taxon>
        <taxon>Oceanospirillales</taxon>
        <taxon>Saccharospirillaceae</taxon>
        <taxon>Gynuella</taxon>
    </lineage>
</organism>
<keyword evidence="1" id="KW-0472">Membrane</keyword>
<protein>
    <submittedName>
        <fullName evidence="2">Phage-related tail protein</fullName>
    </submittedName>
</protein>
<dbReference type="AlphaFoldDB" id="A0A0C5VJX5"/>
<gene>
    <name evidence="2" type="ORF">YC6258_02543</name>
</gene>
<dbReference type="HOGENOM" id="CLU_039815_0_0_6"/>
<dbReference type="STRING" id="1445510.YC6258_02543"/>
<feature type="transmembrane region" description="Helical" evidence="1">
    <location>
        <begin position="44"/>
        <end position="62"/>
    </location>
</feature>
<keyword evidence="1" id="KW-1133">Transmembrane helix</keyword>